<evidence type="ECO:0000313" key="6">
    <source>
        <dbReference type="Proteomes" id="UP000092482"/>
    </source>
</evidence>
<dbReference type="AlphaFoldDB" id="A0A1B1NG96"/>
<dbReference type="RefSeq" id="WP_066641775.1">
    <property type="nucleotide sequence ID" value="NZ_CP014989.1"/>
</dbReference>
<evidence type="ECO:0000259" key="3">
    <source>
        <dbReference type="PROSITE" id="PS51831"/>
    </source>
</evidence>
<accession>A0A1B1NG96</accession>
<dbReference type="PANTHER" id="PTHR45228:SF4">
    <property type="entry name" value="LIPOPROTEIN"/>
    <property type="match status" value="1"/>
</dbReference>
<dbReference type="EMBL" id="CP014989">
    <property type="protein sequence ID" value="ANS80442.1"/>
    <property type="molecule type" value="Genomic_DNA"/>
</dbReference>
<protein>
    <submittedName>
        <fullName evidence="5">GAF domain/HD domain protein</fullName>
    </submittedName>
</protein>
<keyword evidence="2" id="KW-1133">Transmembrane helix</keyword>
<proteinExistence type="predicted"/>
<feature type="transmembrane region" description="Helical" evidence="2">
    <location>
        <begin position="60"/>
        <end position="86"/>
    </location>
</feature>
<feature type="transmembrane region" description="Helical" evidence="2">
    <location>
        <begin position="98"/>
        <end position="118"/>
    </location>
</feature>
<dbReference type="InterPro" id="IPR052020">
    <property type="entry name" value="Cyclic_di-GMP/3'3'-cGAMP_PDE"/>
</dbReference>
<reference evidence="5 6" key="1">
    <citation type="submission" date="2016-03" db="EMBL/GenBank/DDBJ databases">
        <title>Shallow-sea hydrothermal system.</title>
        <authorList>
            <person name="Tang K."/>
        </authorList>
    </citation>
    <scope>NUCLEOTIDE SEQUENCE [LARGE SCALE GENOMIC DNA]</scope>
    <source>
        <strain evidence="5 6">JLT9</strain>
    </source>
</reference>
<dbReference type="SUPFAM" id="SSF109604">
    <property type="entry name" value="HD-domain/PDEase-like"/>
    <property type="match status" value="1"/>
</dbReference>
<organism evidence="5 6">
    <name type="scientific">Serinicoccus hydrothermalis</name>
    <dbReference type="NCBI Taxonomy" id="1758689"/>
    <lineage>
        <taxon>Bacteria</taxon>
        <taxon>Bacillati</taxon>
        <taxon>Actinomycetota</taxon>
        <taxon>Actinomycetes</taxon>
        <taxon>Micrococcales</taxon>
        <taxon>Ornithinimicrobiaceae</taxon>
        <taxon>Serinicoccus</taxon>
    </lineage>
</organism>
<dbReference type="CDD" id="cd00077">
    <property type="entry name" value="HDc"/>
    <property type="match status" value="1"/>
</dbReference>
<dbReference type="Pfam" id="PF13487">
    <property type="entry name" value="HD_5"/>
    <property type="match status" value="1"/>
</dbReference>
<feature type="transmembrane region" description="Helical" evidence="2">
    <location>
        <begin position="175"/>
        <end position="196"/>
    </location>
</feature>
<evidence type="ECO:0000256" key="1">
    <source>
        <dbReference type="SAM" id="MobiDB-lite"/>
    </source>
</evidence>
<feature type="region of interest" description="Disordered" evidence="1">
    <location>
        <begin position="412"/>
        <end position="454"/>
    </location>
</feature>
<keyword evidence="2" id="KW-0472">Membrane</keyword>
<feature type="transmembrane region" description="Helical" evidence="2">
    <location>
        <begin position="138"/>
        <end position="163"/>
    </location>
</feature>
<dbReference type="PROSITE" id="PS51832">
    <property type="entry name" value="HD_GYP"/>
    <property type="match status" value="1"/>
</dbReference>
<evidence type="ECO:0000259" key="4">
    <source>
        <dbReference type="PROSITE" id="PS51832"/>
    </source>
</evidence>
<dbReference type="InterPro" id="IPR003607">
    <property type="entry name" value="HD/PDEase_dom"/>
</dbReference>
<evidence type="ECO:0000313" key="5">
    <source>
        <dbReference type="EMBL" id="ANS80442.1"/>
    </source>
</evidence>
<keyword evidence="6" id="KW-1185">Reference proteome</keyword>
<gene>
    <name evidence="5" type="ORF">SGUI_3046</name>
</gene>
<dbReference type="SMART" id="SM00471">
    <property type="entry name" value="HDc"/>
    <property type="match status" value="1"/>
</dbReference>
<dbReference type="InterPro" id="IPR037522">
    <property type="entry name" value="HD_GYP_dom"/>
</dbReference>
<feature type="transmembrane region" description="Helical" evidence="2">
    <location>
        <begin position="202"/>
        <end position="221"/>
    </location>
</feature>
<dbReference type="KEGG" id="serj:SGUI_3046"/>
<dbReference type="InterPro" id="IPR006674">
    <property type="entry name" value="HD_domain"/>
</dbReference>
<feature type="domain" description="HD" evidence="3">
    <location>
        <begin position="249"/>
        <end position="370"/>
    </location>
</feature>
<sequence length="454" mass="47280">MWLLVAGLALAAVVTAWSSERWIAPDNPVKTESLIILLVLATLGVVIRERGLGPHWGVSIATVVLAATIPLGGAYGAALVGGLAYLADPGARTLRTRLFNVTMTAAVGAVGGTCYALLGGSFVQNVDFTPRELLLRVGVPLAVAYVVMALVNALCIGAMSFLVRGTRVLTVARSVLSSLGWGYLAHAVTAFLFVVLWGPVGLGPASAVFVLGPLLVAHWTIGRDALARREHQETVTTFVAALEQADPASVGHSARVADVADALGAQLGLSGEAAEELRYAALLHDIGMMVVRSEFPHDPDDEIAYLTALSAHPSAGLNVLAGLDFLEESLPAIAHHHERWDGRGYPAGLQGEQIPLAARIIAVADAFDALMAPQQGSRVDPLAVAEELGRRAGTHLDPTVVSALHAALARPGGLGAGQASRPAPCQDRGGLPDHDHPGVSDLFADWQPENVGQA</sequence>
<dbReference type="Gene3D" id="1.10.3210.10">
    <property type="entry name" value="Hypothetical protein af1432"/>
    <property type="match status" value="1"/>
</dbReference>
<name>A0A1B1NG96_9MICO</name>
<keyword evidence="2" id="KW-0812">Transmembrane</keyword>
<dbReference type="STRING" id="1758689.SGUI_3046"/>
<evidence type="ECO:0000256" key="2">
    <source>
        <dbReference type="SAM" id="Phobius"/>
    </source>
</evidence>
<feature type="domain" description="HD-GYP" evidence="4">
    <location>
        <begin position="227"/>
        <end position="420"/>
    </location>
</feature>
<dbReference type="PROSITE" id="PS51831">
    <property type="entry name" value="HD"/>
    <property type="match status" value="1"/>
</dbReference>
<dbReference type="PANTHER" id="PTHR45228">
    <property type="entry name" value="CYCLIC DI-GMP PHOSPHODIESTERASE TM_0186-RELATED"/>
    <property type="match status" value="1"/>
</dbReference>
<dbReference type="Proteomes" id="UP000092482">
    <property type="component" value="Chromosome"/>
</dbReference>